<dbReference type="RefSeq" id="WP_139535952.1">
    <property type="nucleotide sequence ID" value="NZ_CP045836.1"/>
</dbReference>
<gene>
    <name evidence="1" type="ORF">GDS87_24595</name>
    <name evidence="2" type="ORF">GDS87_24880</name>
</gene>
<accession>A0ABX6DHB8</accession>
<evidence type="ECO:0000313" key="3">
    <source>
        <dbReference type="Proteomes" id="UP000373269"/>
    </source>
</evidence>
<evidence type="ECO:0000313" key="1">
    <source>
        <dbReference type="EMBL" id="QGG54102.1"/>
    </source>
</evidence>
<evidence type="ECO:0000313" key="2">
    <source>
        <dbReference type="EMBL" id="QGG54158.1"/>
    </source>
</evidence>
<dbReference type="EMBL" id="CP045836">
    <property type="protein sequence ID" value="QGG54102.1"/>
    <property type="molecule type" value="Genomic_DNA"/>
</dbReference>
<reference evidence="1 3" key="1">
    <citation type="submission" date="2019-11" db="EMBL/GenBank/DDBJ databases">
        <title>Whole Genome Sequencing and Comparative Genomic Analyses of Lysinibacillus pakistanensis LZH-9, a Halotolerant Strain with Excellent COD Removal Capability.</title>
        <authorList>
            <person name="Zhou H."/>
        </authorList>
    </citation>
    <scope>NUCLEOTIDE SEQUENCE [LARGE SCALE GENOMIC DNA]</scope>
    <source>
        <strain evidence="1 3">LZH-9</strain>
        <plasmid evidence="1 3">unnamed</plasmid>
    </source>
</reference>
<evidence type="ECO:0008006" key="4">
    <source>
        <dbReference type="Google" id="ProtNLM"/>
    </source>
</evidence>
<proteinExistence type="predicted"/>
<name>A0ABX6DHB8_9BACI</name>
<organism evidence="1 3">
    <name type="scientific">Lysinibacillus pakistanensis</name>
    <dbReference type="NCBI Taxonomy" id="759811"/>
    <lineage>
        <taxon>Bacteria</taxon>
        <taxon>Bacillati</taxon>
        <taxon>Bacillota</taxon>
        <taxon>Bacilli</taxon>
        <taxon>Bacillales</taxon>
        <taxon>Bacillaceae</taxon>
        <taxon>Lysinibacillus</taxon>
    </lineage>
</organism>
<keyword evidence="1" id="KW-0614">Plasmid</keyword>
<sequence>MAKYKFEQFNVEIENPTITIDPTQIKVDAVNNTISLSLILETTEAKVYGVEVLDISVENLNYEGEENLMERALQGLEKYKV</sequence>
<geneLocation type="plasmid" evidence="1 3">
    <name>unnamed</name>
</geneLocation>
<keyword evidence="3" id="KW-1185">Reference proteome</keyword>
<protein>
    <recommendedName>
        <fullName evidence="4">DUF2283 domain-containing protein</fullName>
    </recommendedName>
</protein>
<dbReference type="Proteomes" id="UP000373269">
    <property type="component" value="Plasmid unnamed"/>
</dbReference>
<dbReference type="EMBL" id="CP045836">
    <property type="protein sequence ID" value="QGG54158.1"/>
    <property type="molecule type" value="Genomic_DNA"/>
</dbReference>